<evidence type="ECO:0000256" key="4">
    <source>
        <dbReference type="ARBA" id="ARBA00022833"/>
    </source>
</evidence>
<protein>
    <submittedName>
        <fullName evidence="9">Metalloendopeptidase</fullName>
    </submittedName>
</protein>
<evidence type="ECO:0000256" key="7">
    <source>
        <dbReference type="SAM" id="MobiDB-lite"/>
    </source>
</evidence>
<dbReference type="GO" id="GO:0046872">
    <property type="term" value="F:metal ion binding"/>
    <property type="evidence" value="ECO:0007669"/>
    <property type="project" value="UniProtKB-KW"/>
</dbReference>
<dbReference type="GO" id="GO:0005743">
    <property type="term" value="C:mitochondrial inner membrane"/>
    <property type="evidence" value="ECO:0007669"/>
    <property type="project" value="TreeGrafter"/>
</dbReference>
<dbReference type="Gene3D" id="3.30.2010.10">
    <property type="entry name" value="Metalloproteases ('zincins'), catalytic domain"/>
    <property type="match status" value="1"/>
</dbReference>
<dbReference type="GO" id="GO:0004222">
    <property type="term" value="F:metalloendopeptidase activity"/>
    <property type="evidence" value="ECO:0007669"/>
    <property type="project" value="InterPro"/>
</dbReference>
<keyword evidence="10" id="KW-1185">Reference proteome</keyword>
<dbReference type="PANTHER" id="PTHR22726">
    <property type="entry name" value="METALLOENDOPEPTIDASE OMA1"/>
    <property type="match status" value="1"/>
</dbReference>
<proteinExistence type="inferred from homology"/>
<dbReference type="Proteomes" id="UP001309876">
    <property type="component" value="Unassembled WGS sequence"/>
</dbReference>
<dbReference type="CDD" id="cd07331">
    <property type="entry name" value="M48C_Oma1_like"/>
    <property type="match status" value="1"/>
</dbReference>
<gene>
    <name evidence="9" type="primary">OMA1</name>
    <name evidence="9" type="ORF">LTR05_006363</name>
</gene>
<keyword evidence="5 6" id="KW-0482">Metalloprotease</keyword>
<dbReference type="GO" id="GO:0006515">
    <property type="term" value="P:protein quality control for misfolded or incompletely synthesized proteins"/>
    <property type="evidence" value="ECO:0007669"/>
    <property type="project" value="TreeGrafter"/>
</dbReference>
<sequence length="371" mass="41245">MNSLRNSLQGLFRFAPVARTAGSKATTRHISHIQRRFVSYQRFPERGGSRPNSGQYSNFAPFARVQYIWRNYKTIVIVTGAGGGTFYVVNLEEVPVTGRRRFNIVSPENEKALVSDSAYQQTLQEFRGRILPKEHPYTQLVARIVTRLLPSAHGLDGGDWQVHVIDDPNNVNAFVMPGGKVFVFTGIIPIAQDENGLAAVLGHEIAHNVCHHVGERLSRQVFTIAAALLISSVFDISGQIGNSIADLTLTLPNGRTQESEADHIGLLMMAEACYDPRRAPGLWKRMGEFEKRKGGAPPQFLSTHPSSGTRGEAMEKWMPQAMEKYNESECSITARGFNEFRKIADVGRRMPGTMSVLTGGRASREDEDWPF</sequence>
<dbReference type="InterPro" id="IPR001915">
    <property type="entry name" value="Peptidase_M48"/>
</dbReference>
<feature type="region of interest" description="Disordered" evidence="7">
    <location>
        <begin position="291"/>
        <end position="311"/>
    </location>
</feature>
<evidence type="ECO:0000256" key="5">
    <source>
        <dbReference type="ARBA" id="ARBA00023049"/>
    </source>
</evidence>
<keyword evidence="3 6" id="KW-0378">Hydrolase</keyword>
<name>A0AAN7SX45_9EURO</name>
<evidence type="ECO:0000259" key="8">
    <source>
        <dbReference type="Pfam" id="PF01435"/>
    </source>
</evidence>
<feature type="domain" description="Peptidase M48" evidence="8">
    <location>
        <begin position="141"/>
        <end position="317"/>
    </location>
</feature>
<keyword evidence="1 6" id="KW-0645">Protease</keyword>
<evidence type="ECO:0000256" key="1">
    <source>
        <dbReference type="ARBA" id="ARBA00022670"/>
    </source>
</evidence>
<evidence type="ECO:0000256" key="2">
    <source>
        <dbReference type="ARBA" id="ARBA00022723"/>
    </source>
</evidence>
<dbReference type="Pfam" id="PF01435">
    <property type="entry name" value="Peptidase_M48"/>
    <property type="match status" value="1"/>
</dbReference>
<dbReference type="EMBL" id="JAVRRJ010000006">
    <property type="protein sequence ID" value="KAK5083856.1"/>
    <property type="molecule type" value="Genomic_DNA"/>
</dbReference>
<accession>A0AAN7SX45</accession>
<dbReference type="GO" id="GO:0034982">
    <property type="term" value="P:mitochondrial protein processing"/>
    <property type="evidence" value="ECO:0007669"/>
    <property type="project" value="TreeGrafter"/>
</dbReference>
<dbReference type="AlphaFoldDB" id="A0AAN7SX45"/>
<reference evidence="9 10" key="1">
    <citation type="submission" date="2023-08" db="EMBL/GenBank/DDBJ databases">
        <title>Black Yeasts Isolated from many extreme environments.</title>
        <authorList>
            <person name="Coleine C."/>
            <person name="Stajich J.E."/>
            <person name="Selbmann L."/>
        </authorList>
    </citation>
    <scope>NUCLEOTIDE SEQUENCE [LARGE SCALE GENOMIC DNA]</scope>
    <source>
        <strain evidence="9 10">CCFEE 5910</strain>
    </source>
</reference>
<evidence type="ECO:0000256" key="3">
    <source>
        <dbReference type="ARBA" id="ARBA00022801"/>
    </source>
</evidence>
<evidence type="ECO:0000313" key="9">
    <source>
        <dbReference type="EMBL" id="KAK5083856.1"/>
    </source>
</evidence>
<keyword evidence="2" id="KW-0479">Metal-binding</keyword>
<dbReference type="PANTHER" id="PTHR22726:SF1">
    <property type="entry name" value="METALLOENDOPEPTIDASE OMA1, MITOCHONDRIAL"/>
    <property type="match status" value="1"/>
</dbReference>
<dbReference type="InterPro" id="IPR051156">
    <property type="entry name" value="Mito/Outer_Membr_Metalloprot"/>
</dbReference>
<organism evidence="9 10">
    <name type="scientific">Lithohypha guttulata</name>
    <dbReference type="NCBI Taxonomy" id="1690604"/>
    <lineage>
        <taxon>Eukaryota</taxon>
        <taxon>Fungi</taxon>
        <taxon>Dikarya</taxon>
        <taxon>Ascomycota</taxon>
        <taxon>Pezizomycotina</taxon>
        <taxon>Eurotiomycetes</taxon>
        <taxon>Chaetothyriomycetidae</taxon>
        <taxon>Chaetothyriales</taxon>
        <taxon>Trichomeriaceae</taxon>
        <taxon>Lithohypha</taxon>
    </lineage>
</organism>
<comment type="similarity">
    <text evidence="6">Belongs to the peptidase M48 family.</text>
</comment>
<comment type="caution">
    <text evidence="9">The sequence shown here is derived from an EMBL/GenBank/DDBJ whole genome shotgun (WGS) entry which is preliminary data.</text>
</comment>
<evidence type="ECO:0000313" key="10">
    <source>
        <dbReference type="Proteomes" id="UP001309876"/>
    </source>
</evidence>
<comment type="cofactor">
    <cofactor evidence="6">
        <name>Zn(2+)</name>
        <dbReference type="ChEBI" id="CHEBI:29105"/>
    </cofactor>
    <text evidence="6">Binds 1 zinc ion per subunit.</text>
</comment>
<feature type="compositionally biased region" description="Polar residues" evidence="7">
    <location>
        <begin position="300"/>
        <end position="309"/>
    </location>
</feature>
<evidence type="ECO:0000256" key="6">
    <source>
        <dbReference type="RuleBase" id="RU003983"/>
    </source>
</evidence>
<keyword evidence="4 6" id="KW-0862">Zinc</keyword>